<dbReference type="Pfam" id="PF14420">
    <property type="entry name" value="Clr5"/>
    <property type="match status" value="1"/>
</dbReference>
<evidence type="ECO:0000256" key="1">
    <source>
        <dbReference type="SAM" id="MobiDB-lite"/>
    </source>
</evidence>
<comment type="caution">
    <text evidence="3">The sequence shown here is derived from an EMBL/GenBank/DDBJ whole genome shotgun (WGS) entry which is preliminary data.</text>
</comment>
<organism evidence="3 4">
    <name type="scientific">Pleurostoma richardsiae</name>
    <dbReference type="NCBI Taxonomy" id="41990"/>
    <lineage>
        <taxon>Eukaryota</taxon>
        <taxon>Fungi</taxon>
        <taxon>Dikarya</taxon>
        <taxon>Ascomycota</taxon>
        <taxon>Pezizomycotina</taxon>
        <taxon>Sordariomycetes</taxon>
        <taxon>Sordariomycetidae</taxon>
        <taxon>Calosphaeriales</taxon>
        <taxon>Pleurostomataceae</taxon>
        <taxon>Pleurostoma</taxon>
    </lineage>
</organism>
<dbReference type="Proteomes" id="UP001174694">
    <property type="component" value="Unassembled WGS sequence"/>
</dbReference>
<evidence type="ECO:0000259" key="2">
    <source>
        <dbReference type="Pfam" id="PF14420"/>
    </source>
</evidence>
<name>A0AA38RGW7_9PEZI</name>
<feature type="domain" description="Clr5" evidence="2">
    <location>
        <begin position="54"/>
        <end position="95"/>
    </location>
</feature>
<dbReference type="EMBL" id="JANBVO010000013">
    <property type="protein sequence ID" value="KAJ9148437.1"/>
    <property type="molecule type" value="Genomic_DNA"/>
</dbReference>
<keyword evidence="4" id="KW-1185">Reference proteome</keyword>
<gene>
    <name evidence="3" type="ORF">NKR23_g5226</name>
</gene>
<protein>
    <recommendedName>
        <fullName evidence="2">Clr5 domain-containing protein</fullName>
    </recommendedName>
</protein>
<evidence type="ECO:0000313" key="4">
    <source>
        <dbReference type="Proteomes" id="UP001174694"/>
    </source>
</evidence>
<proteinExistence type="predicted"/>
<dbReference type="AlphaFoldDB" id="A0AA38RGW7"/>
<reference evidence="3" key="1">
    <citation type="submission" date="2022-07" db="EMBL/GenBank/DDBJ databases">
        <title>Fungi with potential for degradation of polypropylene.</title>
        <authorList>
            <person name="Gostincar C."/>
        </authorList>
    </citation>
    <scope>NUCLEOTIDE SEQUENCE</scope>
    <source>
        <strain evidence="3">EXF-13308</strain>
    </source>
</reference>
<dbReference type="InterPro" id="IPR025676">
    <property type="entry name" value="Clr5_dom"/>
</dbReference>
<feature type="region of interest" description="Disordered" evidence="1">
    <location>
        <begin position="1"/>
        <end position="22"/>
    </location>
</feature>
<accession>A0AA38RGW7</accession>
<evidence type="ECO:0000313" key="3">
    <source>
        <dbReference type="EMBL" id="KAJ9148437.1"/>
    </source>
</evidence>
<sequence>MSLHQDAPLGAALTSDDSLVSPDIPGDAISINITIDRPGLVVPIMPVDSQWATPADWVRHRPRISTLYREESRPLKEVMAIMERDYHFQATPKMY</sequence>